<dbReference type="UniPathway" id="UPA00591">
    <property type="reaction ID" value="UER00663"/>
</dbReference>
<dbReference type="EMBL" id="LWCA01000528">
    <property type="protein sequence ID" value="OAF68023.1"/>
    <property type="molecule type" value="Genomic_DNA"/>
</dbReference>
<dbReference type="SMART" id="SM00179">
    <property type="entry name" value="EGF_CA"/>
    <property type="match status" value="2"/>
</dbReference>
<feature type="domain" description="EGF-like" evidence="25">
    <location>
        <begin position="1210"/>
        <end position="1247"/>
    </location>
</feature>
<dbReference type="NCBIfam" id="TIGR01429">
    <property type="entry name" value="AMP_deaminase"/>
    <property type="match status" value="1"/>
</dbReference>
<reference evidence="27 28" key="1">
    <citation type="submission" date="2016-04" db="EMBL/GenBank/DDBJ databases">
        <title>The genome of Intoshia linei affirms orthonectids as highly simplified spiralians.</title>
        <authorList>
            <person name="Mikhailov K.V."/>
            <person name="Slusarev G.S."/>
            <person name="Nikitin M.A."/>
            <person name="Logacheva M.D."/>
            <person name="Penin A."/>
            <person name="Aleoshin V."/>
            <person name="Panchin Y.V."/>
        </authorList>
    </citation>
    <scope>NUCLEOTIDE SEQUENCE [LARGE SCALE GENOMIC DNA]</scope>
    <source>
        <strain evidence="27">Intl2013</strain>
        <tissue evidence="27">Whole animal</tissue>
    </source>
</reference>
<dbReference type="GO" id="GO:0046033">
    <property type="term" value="P:AMP metabolic process"/>
    <property type="evidence" value="ECO:0007669"/>
    <property type="project" value="TreeGrafter"/>
</dbReference>
<dbReference type="Pfam" id="PF02210">
    <property type="entry name" value="Laminin_G_2"/>
    <property type="match status" value="2"/>
</dbReference>
<gene>
    <name evidence="27" type="ORF">A3Q56_04241</name>
</gene>
<feature type="domain" description="Cadherin" evidence="26">
    <location>
        <begin position="95"/>
        <end position="186"/>
    </location>
</feature>
<dbReference type="InterPro" id="IPR032466">
    <property type="entry name" value="Metal_Hydrolase"/>
</dbReference>
<dbReference type="GO" id="GO:0005829">
    <property type="term" value="C:cytosol"/>
    <property type="evidence" value="ECO:0007669"/>
    <property type="project" value="TreeGrafter"/>
</dbReference>
<evidence type="ECO:0000256" key="13">
    <source>
        <dbReference type="ARBA" id="ARBA00022837"/>
    </source>
</evidence>
<dbReference type="InterPro" id="IPR000742">
    <property type="entry name" value="EGF"/>
</dbReference>
<dbReference type="Gene3D" id="2.10.25.10">
    <property type="entry name" value="Laminin"/>
    <property type="match status" value="2"/>
</dbReference>
<evidence type="ECO:0000259" key="26">
    <source>
        <dbReference type="PROSITE" id="PS50268"/>
    </source>
</evidence>
<dbReference type="PANTHER" id="PTHR11359">
    <property type="entry name" value="AMP DEAMINASE"/>
    <property type="match status" value="1"/>
</dbReference>
<dbReference type="InterPro" id="IPR001791">
    <property type="entry name" value="Laminin_G"/>
</dbReference>
<dbReference type="Gene3D" id="4.10.800.20">
    <property type="match status" value="1"/>
</dbReference>
<dbReference type="InterPro" id="IPR002126">
    <property type="entry name" value="Cadherin-like_dom"/>
</dbReference>
<feature type="compositionally biased region" description="Basic and acidic residues" evidence="22">
    <location>
        <begin position="1732"/>
        <end position="1742"/>
    </location>
</feature>
<dbReference type="PROSITE" id="PS01186">
    <property type="entry name" value="EGF_2"/>
    <property type="match status" value="2"/>
</dbReference>
<evidence type="ECO:0000256" key="2">
    <source>
        <dbReference type="ARBA" id="ARBA00004167"/>
    </source>
</evidence>
<comment type="caution">
    <text evidence="21">Lacks conserved residue(s) required for the propagation of feature annotation.</text>
</comment>
<accession>A0A177B341</accession>
<evidence type="ECO:0000256" key="10">
    <source>
        <dbReference type="ARBA" id="ARBA00022737"/>
    </source>
</evidence>
<dbReference type="SUPFAM" id="SSF49313">
    <property type="entry name" value="Cadherin-like"/>
    <property type="match status" value="7"/>
</dbReference>
<dbReference type="PROSITE" id="PS50268">
    <property type="entry name" value="CADHERIN_2"/>
    <property type="match status" value="7"/>
</dbReference>
<evidence type="ECO:0000256" key="22">
    <source>
        <dbReference type="SAM" id="MobiDB-lite"/>
    </source>
</evidence>
<dbReference type="FunFam" id="4.10.800.20:FF:000001">
    <property type="entry name" value="AMP deaminase"/>
    <property type="match status" value="1"/>
</dbReference>
<dbReference type="GO" id="GO:0007156">
    <property type="term" value="P:homophilic cell adhesion via plasma membrane adhesion molecules"/>
    <property type="evidence" value="ECO:0007669"/>
    <property type="project" value="InterPro"/>
</dbReference>
<keyword evidence="7 23" id="KW-0812">Transmembrane</keyword>
<dbReference type="PROSITE" id="PS00022">
    <property type="entry name" value="EGF_1"/>
    <property type="match status" value="3"/>
</dbReference>
<dbReference type="Proteomes" id="UP000078046">
    <property type="component" value="Unassembled WGS sequence"/>
</dbReference>
<dbReference type="OrthoDB" id="1723809at2759"/>
<evidence type="ECO:0000256" key="20">
    <source>
        <dbReference type="PROSITE-ProRule" id="PRU00043"/>
    </source>
</evidence>
<dbReference type="Pfam" id="PF19326">
    <property type="entry name" value="AMP_deaminase"/>
    <property type="match status" value="1"/>
</dbReference>
<dbReference type="SMART" id="SM00181">
    <property type="entry name" value="EGF"/>
    <property type="match status" value="3"/>
</dbReference>
<evidence type="ECO:0000256" key="1">
    <source>
        <dbReference type="ARBA" id="ARBA00001947"/>
    </source>
</evidence>
<dbReference type="PROSITE" id="PS00232">
    <property type="entry name" value="CADHERIN_1"/>
    <property type="match status" value="3"/>
</dbReference>
<dbReference type="InterPro" id="IPR018097">
    <property type="entry name" value="EGF_Ca-bd_CS"/>
</dbReference>
<keyword evidence="17 23" id="KW-0472">Membrane</keyword>
<feature type="region of interest" description="Disordered" evidence="22">
    <location>
        <begin position="1720"/>
        <end position="1742"/>
    </location>
</feature>
<keyword evidence="10" id="KW-0677">Repeat</keyword>
<comment type="cofactor">
    <cofactor evidence="1">
        <name>Zn(2+)</name>
        <dbReference type="ChEBI" id="CHEBI:29105"/>
    </cofactor>
</comment>
<evidence type="ECO:0000259" key="25">
    <source>
        <dbReference type="PROSITE" id="PS50026"/>
    </source>
</evidence>
<evidence type="ECO:0000256" key="19">
    <source>
        <dbReference type="ARBA" id="ARBA00023180"/>
    </source>
</evidence>
<feature type="transmembrane region" description="Helical" evidence="23">
    <location>
        <begin position="1543"/>
        <end position="1565"/>
    </location>
</feature>
<comment type="subcellular location">
    <subcellularLocation>
        <location evidence="2">Membrane</location>
        <topology evidence="2">Single-pass membrane protein</topology>
    </subcellularLocation>
</comment>
<dbReference type="PRINTS" id="PR00205">
    <property type="entry name" value="CADHERIN"/>
</dbReference>
<dbReference type="PROSITE" id="PS50025">
    <property type="entry name" value="LAM_G_DOMAIN"/>
    <property type="match status" value="2"/>
</dbReference>
<dbReference type="CDD" id="cd00054">
    <property type="entry name" value="EGF_CA"/>
    <property type="match status" value="2"/>
</dbReference>
<dbReference type="SUPFAM" id="SSF57196">
    <property type="entry name" value="EGF/Laminin"/>
    <property type="match status" value="1"/>
</dbReference>
<protein>
    <recommendedName>
        <fullName evidence="5">AMP deaminase</fullName>
        <ecNumber evidence="5">3.5.4.6</ecNumber>
    </recommendedName>
</protein>
<evidence type="ECO:0000256" key="16">
    <source>
        <dbReference type="ARBA" id="ARBA00023080"/>
    </source>
</evidence>
<keyword evidence="19" id="KW-0325">Glycoprotein</keyword>
<sequence length="2464" mass="284054">NKLTYSIYNQFDQTFEVIPHSGAIVVRRKLDFEAEQKVYKLRYRVFDEKFSNFTEIEIKVTDVNDNAPVFDQDVYTVENILEEDDSITKNSPKFLLQVKATDPDIERNSEIVYALTGQFAESAFNIDKYSGNIYLLKPLDRDKPFGRPIYNVNVLAYDEPNSSFSMVGYSEIRIILTDINDNEPQFNLKRLDGYIMENKIGPIDIIRVEAKDADFGNNAQVKYKINENVDMSYLDMPLNEIKNLFKIDKDSGWISSRFGTKFDRENIDKYTFSVRAYDQGYTHSNYNNIWVTIHVDDDNDNVPKFGQSLYEVEMYELFPIGSNIITISASDSDIDENAQLTYTISEENRNFFIIESIAATNQGVLKVAKSVDYENLSQRFFNISVRVHDSNEQKFDTARIEVTVLDSNDMAPRFASDYITRKVKENIPIGTVIAQFFAVDGDTGINSEFTYQFDPISQESKLFSIDSVSGKLENINYLDREIQSHFIISVYAVDRGIPSLNSTATLDLTLDDVNDSYPRFSKSYNPIIMENTDPSNFKFVVEAVDDDSVINGPPFIFSLPCFGKCPCSLLPTFCGLFNLKFIPNNGVNDNQAIITVNSKEPFDREEVKFYNLLINISDSGLPVQWGFNILKITIGDENDNEHSSGTKNIKFYNYKGSFKDVFIGTVYSKDPDDWDAPEKLHKLIKVSPSEVKTKFKVTSLGYIFTSGILSPKIYTLDVEVTDPTFGLTVTSKVVVDVLDLNDEFLINSGSMLIENTDAIEFIQEDNVSESKLTTFKKFMSKKLSFPIDSILVFSIMNYDSNPKLCEKCIQVFYAVKNSPWQKPERLDSIVNHYKSELESLDIIVLMSPIDNCRTLNFNPCTLNSEIVTPCYKELRIHETEPQNVVNANKTSFIGLNVYYEYHCKSKVPERYVTGKFCPTLYCLNGGRCVKVFGKYECECIGGFSGPRCQQTFISFSLSNPEQIDASFTVLEPFNIDSKHIVNLDFMTKRENGILLFNNGNVQKLNIHFPKLQELNSLQVRKYYYQNYLSQMEKKRQNNYCSLLLYLKNGFVILKLFDSNNVFSVDMSSNDLTKKLNDGIWHSIKIIFMEKSVSVIIDDCENLKDLSSQTVDVSSCMNFIDIPKYKRIFASPHPVYLGGIYLDNDSNDSNLKRILNFLKTENVNSYSGCIKNVYHNDWIKDLHVGNRGFGKNIKDGCPDAFLSCGFKPGLLGSFTKVGYCGQNAYCTGSMIDKHWCTCKSGWTGENCSQETNQVNFLDNSVIEWRHNIETPLLGFFNNAFVSKLQLSFRTRQNSGLLFSAEFADQYLRLDIINDNIRIRAQLSNGRIISANMDHYFISDGMWHNIIVKRIGHVIIINADDGQIHYSVNMYSHNNIYSSDTLKFNTPSTKFLAGAQIDDIMIYNDYRDSCINDVRFMDVNFEIHLKQSDVVAEKIKTVLIKNVKMGCISNVCNSSHPSYTECIEPLQCFDLWRLKDCRCGEGFELNSSPNKKLTCLNVNECLTFSPCHYGTCIDTVPGFSCTCEDDYTGELCNAQAIRMLEISGVSISIIVIVVLILLIVAISLLLITQRRRYRKKLVNEKEENYNCQKFVDYDVEAADEEDTNNFDLSKLRKPINTISNIVDGQGNKISPSEIEKRLQNDKPTPSEDSLLTFHHSTECHDSDDNLSYISELSFQKINVSGVIENLKNFGPKFANIAKLYHHSDQENHVLIDKQIKLHTYCTSSHSTTQPPKMSKSDGSRNKEDSLSFLNENETEDEYKIETSIEDEYYDDFSNIPTQQIPQNRSNLPVALNQKKNKAMNIRAQNIHYENEMNFEIEWPKVPGEITHQIHNMQSLGALKSFDAVPNYQRINITGEESSPTYCTTTERLIQRAILHKDKTNNRKNRNYYAMSDKEQNNYDYYPSSTEKNKDPNKNERVYQSEMIDGIMHVYYTYPSDDKKNFMECPLIKWKEFVTDYKKMRMIFMNGPLKTYCFTRLSALLKKFQFHILLNEFNEQTEQKMTNHRDFYNVRKVDTHVHAASCMNQKHLLRFIKHKLKADSEKIVAIKDGKEINITQLFKDLELTSYNLSVDTLDVHADRHTFHRFDRFAAKYNPVGLSSLRTLFLKTQNHINGEYFAELIKEVALDLDENKYQMQELRISIYGRHYEEFENLANWFVNFNMKHDCICWLIQLPRLYDIYKENDSMPSFHHLLKNVKIIFINVFHPLFEATLYPDKHKNLSQFLMSITGFDSVDDESKQEYFGIDSNTSVPENWKSKYNPPYCYYIYYMYANILQLNHLRRSKGLNTLVLRPHSGESGNVIHLMTTYMLSQNISHGLNLRKAPVLQYLFYLAQVNIAMSPLSNNSLFLDYHRNPFQSYMMQGIPISLSTDDPLQFHFTKEPLIEEYSIATQVWKLSSVDMCELARNSVLMSSFPHETKKHWLGNDYLMEGVKGNNISQTNVPSIRVEYRYETLLCELSKIMPFILSNN</sequence>
<keyword evidence="11" id="KW-0378">Hydrolase</keyword>
<evidence type="ECO:0000256" key="15">
    <source>
        <dbReference type="ARBA" id="ARBA00022989"/>
    </source>
</evidence>
<keyword evidence="16" id="KW-0546">Nucleotide metabolism</keyword>
<evidence type="ECO:0000259" key="24">
    <source>
        <dbReference type="PROSITE" id="PS50025"/>
    </source>
</evidence>
<name>A0A177B341_9BILA</name>
<dbReference type="GO" id="GO:0032264">
    <property type="term" value="P:IMP salvage"/>
    <property type="evidence" value="ECO:0007669"/>
    <property type="project" value="UniProtKB-UniPathway"/>
</dbReference>
<dbReference type="PANTHER" id="PTHR11359:SF0">
    <property type="entry name" value="AMP DEAMINASE"/>
    <property type="match status" value="1"/>
</dbReference>
<comment type="pathway">
    <text evidence="3">Purine metabolism; IMP biosynthesis via salvage pathway; IMP from AMP: step 1/1.</text>
</comment>
<keyword evidence="28" id="KW-1185">Reference proteome</keyword>
<dbReference type="SMART" id="SM00112">
    <property type="entry name" value="CA"/>
    <property type="match status" value="6"/>
</dbReference>
<dbReference type="Pfam" id="PF24811">
    <property type="entry name" value="Ig_Shg"/>
    <property type="match status" value="1"/>
</dbReference>
<feature type="disulfide bond" evidence="21">
    <location>
        <begin position="939"/>
        <end position="948"/>
    </location>
</feature>
<evidence type="ECO:0000256" key="5">
    <source>
        <dbReference type="ARBA" id="ARBA00012775"/>
    </source>
</evidence>
<feature type="domain" description="Cadherin" evidence="26">
    <location>
        <begin position="2"/>
        <end position="70"/>
    </location>
</feature>
<dbReference type="InterPro" id="IPR013320">
    <property type="entry name" value="ConA-like_dom_sf"/>
</dbReference>
<comment type="similarity">
    <text evidence="4">Belongs to the metallo-dependent hydrolases superfamily. Adenosine and AMP deaminases family.</text>
</comment>
<dbReference type="InterPro" id="IPR000152">
    <property type="entry name" value="EGF-type_Asp/Asn_hydroxyl_site"/>
</dbReference>
<dbReference type="InterPro" id="IPR020894">
    <property type="entry name" value="Cadherin_CS"/>
</dbReference>
<dbReference type="GO" id="GO:0003876">
    <property type="term" value="F:AMP deaminase activity"/>
    <property type="evidence" value="ECO:0007669"/>
    <property type="project" value="UniProtKB-EC"/>
</dbReference>
<dbReference type="InterPro" id="IPR006650">
    <property type="entry name" value="A/AMP_deam_AS"/>
</dbReference>
<evidence type="ECO:0000256" key="23">
    <source>
        <dbReference type="SAM" id="Phobius"/>
    </source>
</evidence>
<feature type="domain" description="Cadherin" evidence="26">
    <location>
        <begin position="415"/>
        <end position="520"/>
    </location>
</feature>
<dbReference type="PROSITE" id="PS50026">
    <property type="entry name" value="EGF_3"/>
    <property type="match status" value="3"/>
</dbReference>
<dbReference type="InterPro" id="IPR001881">
    <property type="entry name" value="EGF-like_Ca-bd_dom"/>
</dbReference>
<keyword evidence="12" id="KW-0862">Zinc</keyword>
<dbReference type="PROSITE" id="PS01187">
    <property type="entry name" value="EGF_CA"/>
    <property type="match status" value="1"/>
</dbReference>
<dbReference type="CDD" id="cd11304">
    <property type="entry name" value="Cadherin_repeat"/>
    <property type="match status" value="7"/>
</dbReference>
<feature type="domain" description="Cadherin" evidence="26">
    <location>
        <begin position="195"/>
        <end position="305"/>
    </location>
</feature>
<dbReference type="FunFam" id="2.60.40.60:FF:000039">
    <property type="entry name" value="FAT atypical cadherin 3"/>
    <property type="match status" value="1"/>
</dbReference>
<evidence type="ECO:0000256" key="7">
    <source>
        <dbReference type="ARBA" id="ARBA00022692"/>
    </source>
</evidence>
<keyword evidence="8" id="KW-0479">Metal-binding</keyword>
<dbReference type="Gene3D" id="3.20.20.140">
    <property type="entry name" value="Metal-dependent hydrolases"/>
    <property type="match status" value="1"/>
</dbReference>
<evidence type="ECO:0000256" key="3">
    <source>
        <dbReference type="ARBA" id="ARBA00004955"/>
    </source>
</evidence>
<dbReference type="InterPro" id="IPR056370">
    <property type="entry name" value="Shg-like_Ig-like"/>
</dbReference>
<evidence type="ECO:0000256" key="14">
    <source>
        <dbReference type="ARBA" id="ARBA00022889"/>
    </source>
</evidence>
<proteinExistence type="inferred from homology"/>
<keyword evidence="9" id="KW-0732">Signal</keyword>
<feature type="disulfide bond" evidence="21">
    <location>
        <begin position="1237"/>
        <end position="1246"/>
    </location>
</feature>
<dbReference type="Pfam" id="PF00028">
    <property type="entry name" value="Cadherin"/>
    <property type="match status" value="4"/>
</dbReference>
<feature type="domain" description="Cadherin" evidence="26">
    <location>
        <begin position="306"/>
        <end position="414"/>
    </location>
</feature>
<dbReference type="SUPFAM" id="SSF49899">
    <property type="entry name" value="Concanavalin A-like lectins/glucanases"/>
    <property type="match status" value="2"/>
</dbReference>
<dbReference type="InterPro" id="IPR006329">
    <property type="entry name" value="AMPD"/>
</dbReference>
<evidence type="ECO:0000256" key="6">
    <source>
        <dbReference type="ARBA" id="ARBA00022536"/>
    </source>
</evidence>
<comment type="caution">
    <text evidence="27">The sequence shown here is derived from an EMBL/GenBank/DDBJ whole genome shotgun (WGS) entry which is preliminary data.</text>
</comment>
<keyword evidence="18 21" id="KW-1015">Disulfide bond</keyword>
<keyword evidence="6 21" id="KW-0245">EGF-like domain</keyword>
<dbReference type="Gene3D" id="2.60.40.60">
    <property type="entry name" value="Cadherins"/>
    <property type="match status" value="6"/>
</dbReference>
<evidence type="ECO:0000256" key="18">
    <source>
        <dbReference type="ARBA" id="ARBA00023157"/>
    </source>
</evidence>
<dbReference type="GO" id="GO:0005886">
    <property type="term" value="C:plasma membrane"/>
    <property type="evidence" value="ECO:0007669"/>
    <property type="project" value="InterPro"/>
</dbReference>
<keyword evidence="14" id="KW-0130">Cell adhesion</keyword>
<feature type="compositionally biased region" description="Polar residues" evidence="22">
    <location>
        <begin position="1720"/>
        <end position="1729"/>
    </location>
</feature>
<organism evidence="27 28">
    <name type="scientific">Intoshia linei</name>
    <dbReference type="NCBI Taxonomy" id="1819745"/>
    <lineage>
        <taxon>Eukaryota</taxon>
        <taxon>Metazoa</taxon>
        <taxon>Spiralia</taxon>
        <taxon>Lophotrochozoa</taxon>
        <taxon>Mesozoa</taxon>
        <taxon>Orthonectida</taxon>
        <taxon>Rhopaluridae</taxon>
        <taxon>Intoshia</taxon>
    </lineage>
</organism>
<evidence type="ECO:0000256" key="11">
    <source>
        <dbReference type="ARBA" id="ARBA00022801"/>
    </source>
</evidence>
<keyword evidence="15 23" id="KW-1133">Transmembrane helix</keyword>
<evidence type="ECO:0000313" key="28">
    <source>
        <dbReference type="Proteomes" id="UP000078046"/>
    </source>
</evidence>
<feature type="domain" description="Laminin G" evidence="24">
    <location>
        <begin position="1250"/>
        <end position="1445"/>
    </location>
</feature>
<dbReference type="FunFam" id="2.60.40.60:FF:000024">
    <property type="entry name" value="FAT atypical cadherin 3"/>
    <property type="match status" value="1"/>
</dbReference>
<dbReference type="EC" id="3.5.4.6" evidence="5"/>
<dbReference type="InterPro" id="IPR015919">
    <property type="entry name" value="Cadherin-like_sf"/>
</dbReference>
<evidence type="ECO:0000256" key="8">
    <source>
        <dbReference type="ARBA" id="ARBA00022723"/>
    </source>
</evidence>
<dbReference type="GO" id="GO:0005509">
    <property type="term" value="F:calcium ion binding"/>
    <property type="evidence" value="ECO:0007669"/>
    <property type="project" value="UniProtKB-UniRule"/>
</dbReference>
<evidence type="ECO:0000256" key="9">
    <source>
        <dbReference type="ARBA" id="ARBA00022729"/>
    </source>
</evidence>
<dbReference type="Gene3D" id="2.60.120.200">
    <property type="match status" value="2"/>
</dbReference>
<feature type="non-terminal residue" evidence="27">
    <location>
        <position position="1"/>
    </location>
</feature>
<dbReference type="SMART" id="SM00282">
    <property type="entry name" value="LamG"/>
    <property type="match status" value="2"/>
</dbReference>
<evidence type="ECO:0000256" key="4">
    <source>
        <dbReference type="ARBA" id="ARBA00006676"/>
    </source>
</evidence>
<feature type="domain" description="Cadherin" evidence="26">
    <location>
        <begin position="663"/>
        <end position="761"/>
    </location>
</feature>
<keyword evidence="13 20" id="KW-0106">Calcium</keyword>
<dbReference type="CDD" id="cd00110">
    <property type="entry name" value="LamG"/>
    <property type="match status" value="2"/>
</dbReference>
<feature type="disulfide bond" evidence="21">
    <location>
        <begin position="1521"/>
        <end position="1530"/>
    </location>
</feature>
<evidence type="ECO:0000313" key="27">
    <source>
        <dbReference type="EMBL" id="OAF68023.1"/>
    </source>
</evidence>
<evidence type="ECO:0000256" key="12">
    <source>
        <dbReference type="ARBA" id="ARBA00022833"/>
    </source>
</evidence>
<feature type="domain" description="Laminin G" evidence="24">
    <location>
        <begin position="954"/>
        <end position="1196"/>
    </location>
</feature>
<evidence type="ECO:0000256" key="17">
    <source>
        <dbReference type="ARBA" id="ARBA00023136"/>
    </source>
</evidence>
<feature type="domain" description="Cadherin" evidence="26">
    <location>
        <begin position="520"/>
        <end position="651"/>
    </location>
</feature>
<dbReference type="PROSITE" id="PS00010">
    <property type="entry name" value="ASX_HYDROXYL"/>
    <property type="match status" value="1"/>
</dbReference>
<dbReference type="PROSITE" id="PS00485">
    <property type="entry name" value="A_DEAMINASE"/>
    <property type="match status" value="1"/>
</dbReference>
<evidence type="ECO:0000256" key="21">
    <source>
        <dbReference type="PROSITE-ProRule" id="PRU00076"/>
    </source>
</evidence>
<feature type="domain" description="EGF-like" evidence="25">
    <location>
        <begin position="913"/>
        <end position="949"/>
    </location>
</feature>
<dbReference type="SUPFAM" id="SSF51556">
    <property type="entry name" value="Metallo-dependent hydrolases"/>
    <property type="match status" value="1"/>
</dbReference>
<feature type="domain" description="EGF-like" evidence="25">
    <location>
        <begin position="1495"/>
        <end position="1531"/>
    </location>
</feature>